<sequence length="297" mass="32692">MADTLMDNNSLQVLIDASEGLPTEQEDTSEFLSSDQNYYISQSISYYLKAVRPSGRRSEEHLKYILGHLVGICVFTLVANARDVEKALLSVHKLGAGTEAGANQSTIPQRNTLEVWFLGSTFKRDRGGGEVVESQFGFGHKRPDGNGPTVHERTMKGLLAHGVSLGKETTVGQEQTSYVFTIAEDLAISSSAIPREPNRLFSEVLESRGIIERPPPPAAAADAQHSEEMDTLQSKVVKLEQLVRELRGGPPATRVKRERESSSEDVMDLTGAEPVATKRKRQKTQTEVIDLTLDWIS</sequence>
<name>A0A5C3Q932_9AGAR</name>
<proteinExistence type="predicted"/>
<protein>
    <submittedName>
        <fullName evidence="2">Uncharacterized protein</fullName>
    </submittedName>
</protein>
<dbReference type="Proteomes" id="UP000305067">
    <property type="component" value="Unassembled WGS sequence"/>
</dbReference>
<gene>
    <name evidence="2" type="ORF">BDV98DRAFT_606867</name>
</gene>
<accession>A0A5C3Q932</accession>
<evidence type="ECO:0000313" key="2">
    <source>
        <dbReference type="EMBL" id="TFK98281.1"/>
    </source>
</evidence>
<keyword evidence="3" id="KW-1185">Reference proteome</keyword>
<reference evidence="2 3" key="1">
    <citation type="journal article" date="2019" name="Nat. Ecol. Evol.">
        <title>Megaphylogeny resolves global patterns of mushroom evolution.</title>
        <authorList>
            <person name="Varga T."/>
            <person name="Krizsan K."/>
            <person name="Foldi C."/>
            <person name="Dima B."/>
            <person name="Sanchez-Garcia M."/>
            <person name="Sanchez-Ramirez S."/>
            <person name="Szollosi G.J."/>
            <person name="Szarkandi J.G."/>
            <person name="Papp V."/>
            <person name="Albert L."/>
            <person name="Andreopoulos W."/>
            <person name="Angelini C."/>
            <person name="Antonin V."/>
            <person name="Barry K.W."/>
            <person name="Bougher N.L."/>
            <person name="Buchanan P."/>
            <person name="Buyck B."/>
            <person name="Bense V."/>
            <person name="Catcheside P."/>
            <person name="Chovatia M."/>
            <person name="Cooper J."/>
            <person name="Damon W."/>
            <person name="Desjardin D."/>
            <person name="Finy P."/>
            <person name="Geml J."/>
            <person name="Haridas S."/>
            <person name="Hughes K."/>
            <person name="Justo A."/>
            <person name="Karasinski D."/>
            <person name="Kautmanova I."/>
            <person name="Kiss B."/>
            <person name="Kocsube S."/>
            <person name="Kotiranta H."/>
            <person name="LaButti K.M."/>
            <person name="Lechner B.E."/>
            <person name="Liimatainen K."/>
            <person name="Lipzen A."/>
            <person name="Lukacs Z."/>
            <person name="Mihaltcheva S."/>
            <person name="Morgado L.N."/>
            <person name="Niskanen T."/>
            <person name="Noordeloos M.E."/>
            <person name="Ohm R.A."/>
            <person name="Ortiz-Santana B."/>
            <person name="Ovrebo C."/>
            <person name="Racz N."/>
            <person name="Riley R."/>
            <person name="Savchenko A."/>
            <person name="Shiryaev A."/>
            <person name="Soop K."/>
            <person name="Spirin V."/>
            <person name="Szebenyi C."/>
            <person name="Tomsovsky M."/>
            <person name="Tulloss R.E."/>
            <person name="Uehling J."/>
            <person name="Grigoriev I.V."/>
            <person name="Vagvolgyi C."/>
            <person name="Papp T."/>
            <person name="Martin F.M."/>
            <person name="Miettinen O."/>
            <person name="Hibbett D.S."/>
            <person name="Nagy L.G."/>
        </authorList>
    </citation>
    <scope>NUCLEOTIDE SEQUENCE [LARGE SCALE GENOMIC DNA]</scope>
    <source>
        <strain evidence="2 3">CBS 309.79</strain>
    </source>
</reference>
<dbReference type="EMBL" id="ML178840">
    <property type="protein sequence ID" value="TFK98281.1"/>
    <property type="molecule type" value="Genomic_DNA"/>
</dbReference>
<evidence type="ECO:0000256" key="1">
    <source>
        <dbReference type="SAM" id="MobiDB-lite"/>
    </source>
</evidence>
<organism evidence="2 3">
    <name type="scientific">Pterulicium gracile</name>
    <dbReference type="NCBI Taxonomy" id="1884261"/>
    <lineage>
        <taxon>Eukaryota</taxon>
        <taxon>Fungi</taxon>
        <taxon>Dikarya</taxon>
        <taxon>Basidiomycota</taxon>
        <taxon>Agaricomycotina</taxon>
        <taxon>Agaricomycetes</taxon>
        <taxon>Agaricomycetidae</taxon>
        <taxon>Agaricales</taxon>
        <taxon>Pleurotineae</taxon>
        <taxon>Pterulaceae</taxon>
        <taxon>Pterulicium</taxon>
    </lineage>
</organism>
<dbReference type="AlphaFoldDB" id="A0A5C3Q932"/>
<feature type="region of interest" description="Disordered" evidence="1">
    <location>
        <begin position="248"/>
        <end position="282"/>
    </location>
</feature>
<evidence type="ECO:0000313" key="3">
    <source>
        <dbReference type="Proteomes" id="UP000305067"/>
    </source>
</evidence>